<dbReference type="AlphaFoldDB" id="A0A6A5H8K2"/>
<dbReference type="PANTHER" id="PTHR21503:SF52">
    <property type="entry name" value="F-BOX DOMAIN-CONTAINING PROTEIN"/>
    <property type="match status" value="1"/>
</dbReference>
<dbReference type="KEGG" id="crq:GCK72_011390"/>
<name>A0A6A5H8K2_CAERE</name>
<gene>
    <name evidence="2" type="ORF">GCK72_011390</name>
</gene>
<evidence type="ECO:0000313" key="3">
    <source>
        <dbReference type="Proteomes" id="UP000483820"/>
    </source>
</evidence>
<evidence type="ECO:0000313" key="2">
    <source>
        <dbReference type="EMBL" id="KAF1763124.1"/>
    </source>
</evidence>
<dbReference type="RefSeq" id="XP_053587990.1">
    <property type="nucleotide sequence ID" value="XM_053728413.1"/>
</dbReference>
<dbReference type="Pfam" id="PF07735">
    <property type="entry name" value="FBA_2"/>
    <property type="match status" value="1"/>
</dbReference>
<protein>
    <recommendedName>
        <fullName evidence="1">F-box domain-containing protein</fullName>
    </recommendedName>
</protein>
<dbReference type="GeneID" id="9805727"/>
<dbReference type="Proteomes" id="UP000483820">
    <property type="component" value="Chromosome III"/>
</dbReference>
<organism evidence="2 3">
    <name type="scientific">Caenorhabditis remanei</name>
    <name type="common">Caenorhabditis vulgaris</name>
    <dbReference type="NCBI Taxonomy" id="31234"/>
    <lineage>
        <taxon>Eukaryota</taxon>
        <taxon>Metazoa</taxon>
        <taxon>Ecdysozoa</taxon>
        <taxon>Nematoda</taxon>
        <taxon>Chromadorea</taxon>
        <taxon>Rhabditida</taxon>
        <taxon>Rhabditina</taxon>
        <taxon>Rhabditomorpha</taxon>
        <taxon>Rhabditoidea</taxon>
        <taxon>Rhabditidae</taxon>
        <taxon>Peloderinae</taxon>
        <taxon>Caenorhabditis</taxon>
    </lineage>
</organism>
<feature type="domain" description="F-box" evidence="1">
    <location>
        <begin position="4"/>
        <end position="41"/>
    </location>
</feature>
<dbReference type="CTD" id="9805727"/>
<dbReference type="InterPro" id="IPR012885">
    <property type="entry name" value="F-box_Sdz-33"/>
</dbReference>
<dbReference type="SUPFAM" id="SSF52047">
    <property type="entry name" value="RNI-like"/>
    <property type="match status" value="1"/>
</dbReference>
<proteinExistence type="predicted"/>
<dbReference type="PANTHER" id="PTHR21503">
    <property type="entry name" value="F-BOX-CONTAINING HYPOTHETICAL PROTEIN C.ELEGANS"/>
    <property type="match status" value="1"/>
</dbReference>
<reference evidence="2 3" key="1">
    <citation type="submission" date="2019-12" db="EMBL/GenBank/DDBJ databases">
        <title>Chromosome-level assembly of the Caenorhabditis remanei genome.</title>
        <authorList>
            <person name="Teterina A.A."/>
            <person name="Willis J.H."/>
            <person name="Phillips P.C."/>
        </authorList>
    </citation>
    <scope>NUCLEOTIDE SEQUENCE [LARGE SCALE GENOMIC DNA]</scope>
    <source>
        <strain evidence="2 3">PX506</strain>
        <tissue evidence="2">Whole organism</tissue>
    </source>
</reference>
<evidence type="ECO:0000259" key="1">
    <source>
        <dbReference type="PROSITE" id="PS50181"/>
    </source>
</evidence>
<comment type="caution">
    <text evidence="2">The sequence shown here is derived from an EMBL/GenBank/DDBJ whole genome shotgun (WGS) entry which is preliminary data.</text>
</comment>
<dbReference type="Pfam" id="PF00646">
    <property type="entry name" value="F-box"/>
    <property type="match status" value="1"/>
</dbReference>
<accession>A0A6A5H8K2</accession>
<dbReference type="EMBL" id="WUAV01000003">
    <property type="protein sequence ID" value="KAF1763124.1"/>
    <property type="molecule type" value="Genomic_DNA"/>
</dbReference>
<dbReference type="InterPro" id="IPR001810">
    <property type="entry name" value="F-box_dom"/>
</dbReference>
<dbReference type="PROSITE" id="PS50181">
    <property type="entry name" value="FBOX"/>
    <property type="match status" value="1"/>
</dbReference>
<sequence>MAQPFKILHLPTLPLKNVLQFLNPIELFELSQCSQKTRFNIPLAGTKKFHCRINVGSYCIVINNYVFLVENNRDKTDYRYINEFRGNRKFMETIVDVAYKWERRIISFWDNTFIGLKNVLFHVTEVFGCPINALTWSWPMPAEIYNSIIDFMITRQSEIKKLTIGGVSLTDEDVMKIFRSLKITEDLEMRYQFSRPQTIPFNTKSVLIWHSHWITPTHLSAMKNCLIIDLKQSTLTDDDMKWLLESWKSGEYPNLEYLSIKSTALSSNFTVFGLPSLQDNVNPHLLEKHILGESRLIHRTIDIQRGDGAPAKIHFDGKDGTVALLVL</sequence>